<keyword evidence="9 17" id="KW-0378">Hydrolase</keyword>
<dbReference type="InterPro" id="IPR004036">
    <property type="entry name" value="Endonuclease-III-like_CS2"/>
</dbReference>
<dbReference type="Pfam" id="PF14815">
    <property type="entry name" value="NUDIX_4"/>
    <property type="match status" value="1"/>
</dbReference>
<reference evidence="17 18" key="1">
    <citation type="journal article" date="2013" name="Nat. Commun.">
        <title>Genome sequence and functional genomic analysis of the oil-degrading bacterium Oleispira antarctica.</title>
        <authorList>
            <person name="Kube M."/>
            <person name="Chernikova T.N."/>
            <person name="Al-Ramahi Y."/>
            <person name="Beloqui A."/>
            <person name="Lopez-Cortez N."/>
            <person name="Guazzaroni M.E."/>
            <person name="Heipieper H.J."/>
            <person name="Klages S."/>
            <person name="Kotsyurbenko O.R."/>
            <person name="Langer I."/>
            <person name="Nechitaylo T.Y."/>
            <person name="Lunsdorf H."/>
            <person name="Fernandez M."/>
            <person name="Juarez S."/>
            <person name="Ciordia S."/>
            <person name="Singer A."/>
            <person name="Kagan O."/>
            <person name="Egorova O."/>
            <person name="Petit P.A."/>
            <person name="Stogios P."/>
            <person name="Kim Y."/>
            <person name="Tchigvintsev A."/>
            <person name="Flick R."/>
            <person name="Denaro R."/>
            <person name="Genovese M."/>
            <person name="Albar J.P."/>
            <person name="Reva O.N."/>
            <person name="Martinez-Gomariz M."/>
            <person name="Tran H."/>
            <person name="Ferrer M."/>
            <person name="Savchenko A."/>
            <person name="Yakunin A.F."/>
            <person name="Yakimov M.M."/>
            <person name="Golyshina O.V."/>
            <person name="Reinhardt R."/>
            <person name="Golyshin P.N."/>
        </authorList>
    </citation>
    <scope>NUCLEOTIDE SEQUENCE [LARGE SCALE GENOMIC DNA]</scope>
</reference>
<dbReference type="PATRIC" id="fig|698738.3.peg.353"/>
<dbReference type="EC" id="3.2.2.31" evidence="4 14"/>
<gene>
    <name evidence="17" type="ORF">OLEAN_C03400</name>
</gene>
<dbReference type="InterPro" id="IPR005760">
    <property type="entry name" value="A/G_AdeGlyc_MutY"/>
</dbReference>
<dbReference type="SUPFAM" id="SSF48150">
    <property type="entry name" value="DNA-glycosylase"/>
    <property type="match status" value="1"/>
</dbReference>
<dbReference type="Pfam" id="PF00633">
    <property type="entry name" value="HHH"/>
    <property type="match status" value="1"/>
</dbReference>
<organism evidence="17 18">
    <name type="scientific">Oleispira antarctica RB-8</name>
    <dbReference type="NCBI Taxonomy" id="698738"/>
    <lineage>
        <taxon>Bacteria</taxon>
        <taxon>Pseudomonadati</taxon>
        <taxon>Pseudomonadota</taxon>
        <taxon>Gammaproteobacteria</taxon>
        <taxon>Oceanospirillales</taxon>
        <taxon>Oceanospirillaceae</taxon>
        <taxon>Oleispira</taxon>
    </lineage>
</organism>
<evidence type="ECO:0000256" key="11">
    <source>
        <dbReference type="ARBA" id="ARBA00023014"/>
    </source>
</evidence>
<evidence type="ECO:0000256" key="15">
    <source>
        <dbReference type="SAM" id="MobiDB-lite"/>
    </source>
</evidence>
<dbReference type="GO" id="GO:0051539">
    <property type="term" value="F:4 iron, 4 sulfur cluster binding"/>
    <property type="evidence" value="ECO:0007669"/>
    <property type="project" value="UniProtKB-UniRule"/>
</dbReference>
<dbReference type="GO" id="GO:0035485">
    <property type="term" value="F:adenine/guanine mispair binding"/>
    <property type="evidence" value="ECO:0007669"/>
    <property type="project" value="TreeGrafter"/>
</dbReference>
<dbReference type="Gene3D" id="3.90.79.10">
    <property type="entry name" value="Nucleoside Triphosphate Pyrophosphohydrolase"/>
    <property type="match status" value="1"/>
</dbReference>
<feature type="region of interest" description="Disordered" evidence="15">
    <location>
        <begin position="229"/>
        <end position="248"/>
    </location>
</feature>
<dbReference type="GO" id="GO:0034039">
    <property type="term" value="F:8-oxo-7,8-dihydroguanine DNA N-glycosylase activity"/>
    <property type="evidence" value="ECO:0007669"/>
    <property type="project" value="TreeGrafter"/>
</dbReference>
<dbReference type="InterPro" id="IPR044298">
    <property type="entry name" value="MIG/MutY"/>
</dbReference>
<evidence type="ECO:0000256" key="2">
    <source>
        <dbReference type="ARBA" id="ARBA00002933"/>
    </source>
</evidence>
<dbReference type="HOGENOM" id="CLU_012862_0_2_6"/>
<keyword evidence="13 14" id="KW-0326">Glycosidase</keyword>
<dbReference type="GO" id="GO:0032357">
    <property type="term" value="F:oxidized purine DNA binding"/>
    <property type="evidence" value="ECO:0007669"/>
    <property type="project" value="TreeGrafter"/>
</dbReference>
<dbReference type="NCBIfam" id="TIGR01084">
    <property type="entry name" value="mutY"/>
    <property type="match status" value="1"/>
</dbReference>
<dbReference type="GO" id="GO:0006284">
    <property type="term" value="P:base-excision repair"/>
    <property type="evidence" value="ECO:0007669"/>
    <property type="project" value="UniProtKB-UniRule"/>
</dbReference>
<dbReference type="Gene3D" id="1.10.340.30">
    <property type="entry name" value="Hypothetical protein, domain 2"/>
    <property type="match status" value="1"/>
</dbReference>
<evidence type="ECO:0000256" key="3">
    <source>
        <dbReference type="ARBA" id="ARBA00008343"/>
    </source>
</evidence>
<name>R4YJM1_OLEAN</name>
<dbReference type="CDD" id="cd00056">
    <property type="entry name" value="ENDO3c"/>
    <property type="match status" value="1"/>
</dbReference>
<dbReference type="GO" id="GO:0000701">
    <property type="term" value="F:purine-specific mismatch base pair DNA N-glycosylase activity"/>
    <property type="evidence" value="ECO:0007669"/>
    <property type="project" value="UniProtKB-EC"/>
</dbReference>
<dbReference type="FunFam" id="1.10.340.30:FF:000002">
    <property type="entry name" value="Adenine DNA glycosylase"/>
    <property type="match status" value="1"/>
</dbReference>
<evidence type="ECO:0000313" key="17">
    <source>
        <dbReference type="EMBL" id="CCK74516.1"/>
    </source>
</evidence>
<comment type="cofactor">
    <cofactor evidence="14">
        <name>[4Fe-4S] cluster</name>
        <dbReference type="ChEBI" id="CHEBI:49883"/>
    </cofactor>
    <text evidence="14">Binds 1 [4Fe-4S] cluster.</text>
</comment>
<comment type="catalytic activity">
    <reaction evidence="1 14">
        <text>Hydrolyzes free adenine bases from 7,8-dihydro-8-oxoguanine:adenine mismatched double-stranded DNA, leaving an apurinic site.</text>
        <dbReference type="EC" id="3.2.2.31"/>
    </reaction>
</comment>
<dbReference type="Proteomes" id="UP000032749">
    <property type="component" value="Chromosome"/>
</dbReference>
<dbReference type="InterPro" id="IPR023170">
    <property type="entry name" value="HhH_base_excis_C"/>
</dbReference>
<dbReference type="InterPro" id="IPR011257">
    <property type="entry name" value="DNA_glycosylase"/>
</dbReference>
<dbReference type="OrthoDB" id="9802365at2"/>
<comment type="function">
    <text evidence="2">Adenine glycosylase active on G-A mispairs. MutY also corrects error-prone DNA synthesis past GO lesions which are due to the oxidatively damaged form of guanine: 7,8-dihydro-8-oxoguanine (8-oxo-dGTP).</text>
</comment>
<dbReference type="PROSITE" id="PS01155">
    <property type="entry name" value="ENDONUCLEASE_III_2"/>
    <property type="match status" value="1"/>
</dbReference>
<dbReference type="STRING" id="698738.OLEAN_C03400"/>
<keyword evidence="7" id="KW-0479">Metal-binding</keyword>
<dbReference type="Pfam" id="PF10576">
    <property type="entry name" value="EndIII_4Fe-2S"/>
    <property type="match status" value="1"/>
</dbReference>
<dbReference type="GO" id="GO:0006298">
    <property type="term" value="P:mismatch repair"/>
    <property type="evidence" value="ECO:0007669"/>
    <property type="project" value="TreeGrafter"/>
</dbReference>
<evidence type="ECO:0000256" key="6">
    <source>
        <dbReference type="ARBA" id="ARBA00022485"/>
    </source>
</evidence>
<keyword evidence="8 14" id="KW-0227">DNA damage</keyword>
<dbReference type="KEGG" id="oai:OLEAN_C03400"/>
<dbReference type="InterPro" id="IPR015797">
    <property type="entry name" value="NUDIX_hydrolase-like_dom_sf"/>
</dbReference>
<dbReference type="SUPFAM" id="SSF55811">
    <property type="entry name" value="Nudix"/>
    <property type="match status" value="1"/>
</dbReference>
<keyword evidence="18" id="KW-1185">Reference proteome</keyword>
<keyword evidence="6" id="KW-0004">4Fe-4S</keyword>
<dbReference type="AlphaFoldDB" id="R4YJM1"/>
<dbReference type="InterPro" id="IPR000445">
    <property type="entry name" value="HhH_motif"/>
</dbReference>
<evidence type="ECO:0000256" key="8">
    <source>
        <dbReference type="ARBA" id="ARBA00022763"/>
    </source>
</evidence>
<evidence type="ECO:0000259" key="16">
    <source>
        <dbReference type="SMART" id="SM00478"/>
    </source>
</evidence>
<evidence type="ECO:0000256" key="10">
    <source>
        <dbReference type="ARBA" id="ARBA00023004"/>
    </source>
</evidence>
<dbReference type="PANTHER" id="PTHR42944">
    <property type="entry name" value="ADENINE DNA GLYCOSYLASE"/>
    <property type="match status" value="1"/>
</dbReference>
<dbReference type="InterPro" id="IPR003651">
    <property type="entry name" value="Endonuclease3_FeS-loop_motif"/>
</dbReference>
<dbReference type="Gene3D" id="1.10.1670.10">
    <property type="entry name" value="Helix-hairpin-Helix base-excision DNA repair enzymes (C-terminal)"/>
    <property type="match status" value="1"/>
</dbReference>
<evidence type="ECO:0000256" key="5">
    <source>
        <dbReference type="ARBA" id="ARBA00022023"/>
    </source>
</evidence>
<keyword evidence="12" id="KW-0234">DNA repair</keyword>
<comment type="similarity">
    <text evidence="3 14">Belongs to the Nth/MutY family.</text>
</comment>
<evidence type="ECO:0000256" key="13">
    <source>
        <dbReference type="ARBA" id="ARBA00023295"/>
    </source>
</evidence>
<proteinExistence type="inferred from homology"/>
<evidence type="ECO:0000256" key="1">
    <source>
        <dbReference type="ARBA" id="ARBA00000843"/>
    </source>
</evidence>
<evidence type="ECO:0000256" key="7">
    <source>
        <dbReference type="ARBA" id="ARBA00022723"/>
    </source>
</evidence>
<accession>R4YJM1</accession>
<keyword evidence="11" id="KW-0411">Iron-sulfur</keyword>
<protein>
    <recommendedName>
        <fullName evidence="5 14">Adenine DNA glycosylase</fullName>
        <ecNumber evidence="4 14">3.2.2.31</ecNumber>
    </recommendedName>
</protein>
<evidence type="ECO:0000256" key="14">
    <source>
        <dbReference type="RuleBase" id="RU365096"/>
    </source>
</evidence>
<sequence length="370" mass="41698">MSSASKNAPPNKEFLNQKPSNQKLFSQAVLNWYDEHGRKHLPWQQDITPYKVWISEVMLQQTQVATVIPYFERFMQEFPSVHDLANAEQDKVLHLWTGLGYYARARNLHACAKKVSTDFGGNFPESVEGLTELPGIGRSTAGAIASISMGINAAILDGNVKRVLCRYYAVEGWPGTTSVQKELWLIAERLTPSERCNDYTQAMMDMGATLCTRSKPQCGVCPLAPDCKSHAQGNPKDYPNSKPKKDKPEKHIQLIMLQDPEGHILLEQRPQQGIWGGLWSFPELAMKEDALKRTQALMGDLATEQQNWPSFRHTFSHYHLHINPVLIQLSKRPDSIGESAQHWYNPQKPSELGLAAPVKTLLNSIRLAQM</sequence>
<dbReference type="InterPro" id="IPR003265">
    <property type="entry name" value="HhH-GPD_domain"/>
</dbReference>
<dbReference type="PANTHER" id="PTHR42944:SF1">
    <property type="entry name" value="ADENINE DNA GLYCOSYLASE"/>
    <property type="match status" value="1"/>
</dbReference>
<dbReference type="SMART" id="SM00478">
    <property type="entry name" value="ENDO3c"/>
    <property type="match status" value="1"/>
</dbReference>
<keyword evidence="10 14" id="KW-0408">Iron</keyword>
<evidence type="ECO:0000256" key="9">
    <source>
        <dbReference type="ARBA" id="ARBA00022801"/>
    </source>
</evidence>
<dbReference type="NCBIfam" id="NF008132">
    <property type="entry name" value="PRK10880.1"/>
    <property type="match status" value="1"/>
</dbReference>
<dbReference type="EMBL" id="FO203512">
    <property type="protein sequence ID" value="CCK74516.1"/>
    <property type="molecule type" value="Genomic_DNA"/>
</dbReference>
<evidence type="ECO:0000256" key="4">
    <source>
        <dbReference type="ARBA" id="ARBA00012045"/>
    </source>
</evidence>
<dbReference type="GO" id="GO:0046872">
    <property type="term" value="F:metal ion binding"/>
    <property type="evidence" value="ECO:0007669"/>
    <property type="project" value="UniProtKB-UniRule"/>
</dbReference>
<feature type="domain" description="HhH-GPD" evidence="16">
    <location>
        <begin position="58"/>
        <end position="209"/>
    </location>
</feature>
<evidence type="ECO:0000256" key="12">
    <source>
        <dbReference type="ARBA" id="ARBA00023204"/>
    </source>
</evidence>
<evidence type="ECO:0000313" key="18">
    <source>
        <dbReference type="Proteomes" id="UP000032749"/>
    </source>
</evidence>
<dbReference type="InterPro" id="IPR029119">
    <property type="entry name" value="MutY_C"/>
</dbReference>
<dbReference type="CDD" id="cd03431">
    <property type="entry name" value="NUDIX_DNA_Glycosylase_C-MutY"/>
    <property type="match status" value="1"/>
</dbReference>
<dbReference type="Pfam" id="PF00730">
    <property type="entry name" value="HhH-GPD"/>
    <property type="match status" value="1"/>
</dbReference>